<evidence type="ECO:0000313" key="1">
    <source>
        <dbReference type="EMBL" id="MDU0356115.1"/>
    </source>
</evidence>
<dbReference type="EMBL" id="JAWDIO010000002">
    <property type="protein sequence ID" value="MDU0356115.1"/>
    <property type="molecule type" value="Genomic_DNA"/>
</dbReference>
<dbReference type="InterPro" id="IPR050793">
    <property type="entry name" value="CMP-NeuNAc_synthase"/>
</dbReference>
<dbReference type="Proteomes" id="UP001247805">
    <property type="component" value="Unassembled WGS sequence"/>
</dbReference>
<sequence length="486" mass="52882">MKNFAFVFARGGSKGLLGKNIKPLAGKPLINYSIEVAKNCPSIDEVFVSTDDTAIAEVARQAGAVIIERPDELASDTSPEWLSWVHAINWVEHNYGSFQYFVSLPATSPLRSVEDVESSIVKLESSAADFCISVTPASRSPYFNMVKLLDDESCELVIKPKGTVTRRQDAPDVFDITTVVYTSTPNFIRSNNSLFSGKVTSVVIPKNRAVDIDDIYDFLLAEAIVTGDAKVKHLLGGECILVAGAGGLLGSQVTKHALSQGARVIAADIGIDNLKSRLIGAGVDINDSNISCHSFDITVENEVIAFFESCEKITGAVNCTYPRNKAYGAHFFDVKTADFNENLALHLGSAFLFTQQCAKYFSENGHSFSLVNISSIYGVIAPKFEVYENTHMTMPVEYAAIKSAILHLTKYTIKYVNNSLFRINSVSSGGIFDSQPDSFLQAYKSLTNGEGMLDVNDVIGSIMFLLSPEARFVTGQNIIVDDGFSL</sequence>
<dbReference type="Gene3D" id="3.40.50.720">
    <property type="entry name" value="NAD(P)-binding Rossmann-like Domain"/>
    <property type="match status" value="1"/>
</dbReference>
<keyword evidence="2" id="KW-1185">Reference proteome</keyword>
<dbReference type="PANTHER" id="PTHR21485:SF6">
    <property type="entry name" value="N-ACYLNEURAMINATE CYTIDYLYLTRANSFERASE-RELATED"/>
    <property type="match status" value="1"/>
</dbReference>
<dbReference type="SUPFAM" id="SSF51735">
    <property type="entry name" value="NAD(P)-binding Rossmann-fold domains"/>
    <property type="match status" value="1"/>
</dbReference>
<accession>A0ABU3T1J0</accession>
<dbReference type="InterPro" id="IPR002347">
    <property type="entry name" value="SDR_fam"/>
</dbReference>
<organism evidence="1 2">
    <name type="scientific">Paraglaciecola aquimarina</name>
    <dbReference type="NCBI Taxonomy" id="1235557"/>
    <lineage>
        <taxon>Bacteria</taxon>
        <taxon>Pseudomonadati</taxon>
        <taxon>Pseudomonadota</taxon>
        <taxon>Gammaproteobacteria</taxon>
        <taxon>Alteromonadales</taxon>
        <taxon>Alteromonadaceae</taxon>
        <taxon>Paraglaciecola</taxon>
    </lineage>
</organism>
<dbReference type="RefSeq" id="WP_316027622.1">
    <property type="nucleotide sequence ID" value="NZ_JAWDIO010000002.1"/>
</dbReference>
<dbReference type="CDD" id="cd02513">
    <property type="entry name" value="CMP-NeuAc_Synthase"/>
    <property type="match status" value="1"/>
</dbReference>
<dbReference type="InterPro" id="IPR029044">
    <property type="entry name" value="Nucleotide-diphossugar_trans"/>
</dbReference>
<dbReference type="InterPro" id="IPR036291">
    <property type="entry name" value="NAD(P)-bd_dom_sf"/>
</dbReference>
<dbReference type="SUPFAM" id="SSF53448">
    <property type="entry name" value="Nucleotide-diphospho-sugar transferases"/>
    <property type="match status" value="1"/>
</dbReference>
<proteinExistence type="predicted"/>
<protein>
    <submittedName>
        <fullName evidence="1">Oxidoreductase</fullName>
    </submittedName>
</protein>
<dbReference type="InterPro" id="IPR003329">
    <property type="entry name" value="Cytidylyl_trans"/>
</dbReference>
<name>A0ABU3T1J0_9ALTE</name>
<dbReference type="Pfam" id="PF02348">
    <property type="entry name" value="CTP_transf_3"/>
    <property type="match status" value="1"/>
</dbReference>
<reference evidence="1 2" key="1">
    <citation type="submission" date="2023-10" db="EMBL/GenBank/DDBJ databases">
        <title>Glaciecola aquimarina strain GGW-M5 nov., isolated from a coastal seawater.</title>
        <authorList>
            <person name="Bayburt H."/>
            <person name="Kim J.M."/>
            <person name="Choi B.J."/>
            <person name="Jeon C.O."/>
        </authorList>
    </citation>
    <scope>NUCLEOTIDE SEQUENCE [LARGE SCALE GENOMIC DNA]</scope>
    <source>
        <strain evidence="1 2">KCTC 32108</strain>
    </source>
</reference>
<dbReference type="Pfam" id="PF13561">
    <property type="entry name" value="adh_short_C2"/>
    <property type="match status" value="1"/>
</dbReference>
<evidence type="ECO:0000313" key="2">
    <source>
        <dbReference type="Proteomes" id="UP001247805"/>
    </source>
</evidence>
<gene>
    <name evidence="1" type="ORF">RS130_21455</name>
</gene>
<dbReference type="NCBIfam" id="NF006619">
    <property type="entry name" value="PRK09186.1"/>
    <property type="match status" value="1"/>
</dbReference>
<dbReference type="Gene3D" id="3.90.550.10">
    <property type="entry name" value="Spore Coat Polysaccharide Biosynthesis Protein SpsA, Chain A"/>
    <property type="match status" value="1"/>
</dbReference>
<comment type="caution">
    <text evidence="1">The sequence shown here is derived from an EMBL/GenBank/DDBJ whole genome shotgun (WGS) entry which is preliminary data.</text>
</comment>
<dbReference type="PANTHER" id="PTHR21485">
    <property type="entry name" value="HAD SUPERFAMILY MEMBERS CMAS AND KDSC"/>
    <property type="match status" value="1"/>
</dbReference>